<protein>
    <submittedName>
        <fullName evidence="1">Uncharacterized protein</fullName>
    </submittedName>
</protein>
<reference evidence="1" key="1">
    <citation type="submission" date="2019-08" db="EMBL/GenBank/DDBJ databases">
        <authorList>
            <person name="Kucharzyk K."/>
            <person name="Murdoch R.W."/>
            <person name="Higgins S."/>
            <person name="Loffler F."/>
        </authorList>
    </citation>
    <scope>NUCLEOTIDE SEQUENCE</scope>
</reference>
<comment type="caution">
    <text evidence="1">The sequence shown here is derived from an EMBL/GenBank/DDBJ whole genome shotgun (WGS) entry which is preliminary data.</text>
</comment>
<evidence type="ECO:0000313" key="1">
    <source>
        <dbReference type="EMBL" id="MPN31248.1"/>
    </source>
</evidence>
<proteinExistence type="predicted"/>
<sequence>MGRQLCIFAVAVDGDHSLIGRIRAAEHLHQRGFTRPVFAQQYMHFAGLHIKLDVVERNGPGEVFGDVSHLNDGFQIDTLLS</sequence>
<accession>A0A645GWZ4</accession>
<gene>
    <name evidence="1" type="ORF">SDC9_178722</name>
</gene>
<dbReference type="EMBL" id="VSSQ01082718">
    <property type="protein sequence ID" value="MPN31248.1"/>
    <property type="molecule type" value="Genomic_DNA"/>
</dbReference>
<dbReference type="AlphaFoldDB" id="A0A645GWZ4"/>
<name>A0A645GWZ4_9ZZZZ</name>
<organism evidence="1">
    <name type="scientific">bioreactor metagenome</name>
    <dbReference type="NCBI Taxonomy" id="1076179"/>
    <lineage>
        <taxon>unclassified sequences</taxon>
        <taxon>metagenomes</taxon>
        <taxon>ecological metagenomes</taxon>
    </lineage>
</organism>